<dbReference type="OrthoDB" id="509866at2"/>
<dbReference type="GO" id="GO:0004519">
    <property type="term" value="F:endonuclease activity"/>
    <property type="evidence" value="ECO:0007669"/>
    <property type="project" value="UniProtKB-KW"/>
</dbReference>
<dbReference type="SUPFAM" id="SSF52980">
    <property type="entry name" value="Restriction endonuclease-like"/>
    <property type="match status" value="1"/>
</dbReference>
<dbReference type="InterPro" id="IPR012296">
    <property type="entry name" value="Nuclease_put_TT1808"/>
</dbReference>
<dbReference type="AlphaFoldDB" id="A0A3N6PFL3"/>
<dbReference type="RefSeq" id="WP_124154536.1">
    <property type="nucleotide sequence ID" value="NZ_CAWOLW010000312.1"/>
</dbReference>
<keyword evidence="2" id="KW-0255">Endonuclease</keyword>
<dbReference type="EMBL" id="RCBY01000038">
    <property type="protein sequence ID" value="RQH46922.1"/>
    <property type="molecule type" value="Genomic_DNA"/>
</dbReference>
<dbReference type="PANTHER" id="PTHR35400">
    <property type="entry name" value="SLR1083 PROTEIN"/>
    <property type="match status" value="1"/>
</dbReference>
<protein>
    <submittedName>
        <fullName evidence="2">Uma2 family endonuclease</fullName>
    </submittedName>
</protein>
<evidence type="ECO:0000313" key="3">
    <source>
        <dbReference type="Proteomes" id="UP000269154"/>
    </source>
</evidence>
<name>A0A3N6PFL3_9CYAN</name>
<dbReference type="Proteomes" id="UP000269154">
    <property type="component" value="Unassembled WGS sequence"/>
</dbReference>
<reference evidence="2 3" key="1">
    <citation type="journal article" date="2018" name="ACS Chem. Biol.">
        <title>Ketoreductase domain dysfunction expands chemodiversity: malyngamide biosynthesis in the cyanobacterium Okeania hirsuta.</title>
        <authorList>
            <person name="Moss N.A."/>
            <person name="Leao T."/>
            <person name="Rankin M."/>
            <person name="McCullough T.M."/>
            <person name="Qu P."/>
            <person name="Korobeynikov A."/>
            <person name="Smith J.L."/>
            <person name="Gerwick L."/>
            <person name="Gerwick W.H."/>
        </authorList>
    </citation>
    <scope>NUCLEOTIDE SEQUENCE [LARGE SCALE GENOMIC DNA]</scope>
    <source>
        <strain evidence="2 3">PAB10Feb10-1</strain>
    </source>
</reference>
<dbReference type="Pfam" id="PF05685">
    <property type="entry name" value="Uma2"/>
    <property type="match status" value="1"/>
</dbReference>
<accession>A0A3N6PFL3</accession>
<gene>
    <name evidence="2" type="ORF">D5R40_09315</name>
</gene>
<dbReference type="PANTHER" id="PTHR35400:SF1">
    <property type="entry name" value="SLR1083 PROTEIN"/>
    <property type="match status" value="1"/>
</dbReference>
<evidence type="ECO:0000313" key="2">
    <source>
        <dbReference type="EMBL" id="RQH46922.1"/>
    </source>
</evidence>
<keyword evidence="3" id="KW-1185">Reference proteome</keyword>
<feature type="domain" description="Putative restriction endonuclease" evidence="1">
    <location>
        <begin position="10"/>
        <end position="175"/>
    </location>
</feature>
<dbReference type="InterPro" id="IPR008538">
    <property type="entry name" value="Uma2"/>
</dbReference>
<proteinExistence type="predicted"/>
<keyword evidence="2" id="KW-0540">Nuclease</keyword>
<dbReference type="InterPro" id="IPR011335">
    <property type="entry name" value="Restrct_endonuc-II-like"/>
</dbReference>
<dbReference type="CDD" id="cd06260">
    <property type="entry name" value="DUF820-like"/>
    <property type="match status" value="1"/>
</dbReference>
<keyword evidence="2" id="KW-0378">Hydrolase</keyword>
<sequence>MITLAKWSIQDYHQMISAGILSDRHVELLEGEIIEMSPEKSLHRKITDSIAEYLREKFRGLAKIYEAHPVTLPSSEPEPDIAVVKMPVSLYDSRHPYPEEIYLLIEVSDTTLEKDLEKKRFIYARAGILEYWVVDVENEQLVVFKEPSKDDYQVQKNYSQGNIFTLVFPDLEILVEKLLK</sequence>
<evidence type="ECO:0000259" key="1">
    <source>
        <dbReference type="Pfam" id="PF05685"/>
    </source>
</evidence>
<comment type="caution">
    <text evidence="2">The sequence shown here is derived from an EMBL/GenBank/DDBJ whole genome shotgun (WGS) entry which is preliminary data.</text>
</comment>
<organism evidence="2 3">
    <name type="scientific">Okeania hirsuta</name>
    <dbReference type="NCBI Taxonomy" id="1458930"/>
    <lineage>
        <taxon>Bacteria</taxon>
        <taxon>Bacillati</taxon>
        <taxon>Cyanobacteriota</taxon>
        <taxon>Cyanophyceae</taxon>
        <taxon>Oscillatoriophycideae</taxon>
        <taxon>Oscillatoriales</taxon>
        <taxon>Microcoleaceae</taxon>
        <taxon>Okeania</taxon>
    </lineage>
</organism>
<dbReference type="Gene3D" id="3.90.1570.10">
    <property type="entry name" value="tt1808, chain A"/>
    <property type="match status" value="1"/>
</dbReference>